<dbReference type="EMBL" id="JBJQND010000005">
    <property type="protein sequence ID" value="KAL3875365.1"/>
    <property type="molecule type" value="Genomic_DNA"/>
</dbReference>
<feature type="region of interest" description="Disordered" evidence="1">
    <location>
        <begin position="374"/>
        <end position="429"/>
    </location>
</feature>
<dbReference type="InterPro" id="IPR017893">
    <property type="entry name" value="DBB_domain"/>
</dbReference>
<dbReference type="Pfam" id="PF14545">
    <property type="entry name" value="DBB"/>
    <property type="match status" value="1"/>
</dbReference>
<evidence type="ECO:0000259" key="2">
    <source>
        <dbReference type="PROSITE" id="PS51376"/>
    </source>
</evidence>
<dbReference type="PANTHER" id="PTHR16267">
    <property type="entry name" value="BANK1/PIK3AP1 FAMILY MEMBER"/>
    <property type="match status" value="1"/>
</dbReference>
<feature type="compositionally biased region" description="Basic and acidic residues" evidence="1">
    <location>
        <begin position="386"/>
        <end position="399"/>
    </location>
</feature>
<sequence>MSKLEKSHRIFVHEEGRDLARQIKDTFENDIIRVQFQVHEVNSANTTDIYESGVSILLLTSQLLDTIKSGNHPKLDTLFPNPKCSIVLCHCIDKDKSQVSKILSNKVKGFLHWTFINFSSHGDFTDLKLNIMSLVEKSEGVEDVPMTPRLRNFNLWPGEECKPNQSISVLFARPIDDDVEVKVRVIQNGRRVTLDTLRLNSMTYGFNVGDMVEGMKTIEIFVNNSTYGTAQMHVVSNMEQLERHLQDVTNASELLRQSMRCETLDDLDRELLDLLSNYSTSDLNSLFSAFNWKEFGETASKSELPTLLHFGAKFGLLHFCRHLLTLPGGLQAMKIKNKNNLLPHEIAKQYDYDDLAKELRKKYDDYEEGYRSFTSPFTHKGTSSPSREHEQDKSARESGDSGVQIRHSRSGRSSASSTENSRSSLQSSSSESDILYCTDAYCASDFPQIYKVYNAA</sequence>
<dbReference type="SMART" id="SM01282">
    <property type="entry name" value="DBB"/>
    <property type="match status" value="1"/>
</dbReference>
<dbReference type="InterPro" id="IPR052446">
    <property type="entry name" value="B-cell_PI3K-Signaling_Adptrs"/>
</dbReference>
<keyword evidence="4" id="KW-1185">Reference proteome</keyword>
<dbReference type="Proteomes" id="UP001634394">
    <property type="component" value="Unassembled WGS sequence"/>
</dbReference>
<feature type="compositionally biased region" description="Low complexity" evidence="1">
    <location>
        <begin position="411"/>
        <end position="429"/>
    </location>
</feature>
<comment type="caution">
    <text evidence="3">The sequence shown here is derived from an EMBL/GenBank/DDBJ whole genome shotgun (WGS) entry which is preliminary data.</text>
</comment>
<proteinExistence type="predicted"/>
<dbReference type="AlphaFoldDB" id="A0ABD3WS57"/>
<dbReference type="PROSITE" id="PS51376">
    <property type="entry name" value="DBB"/>
    <property type="match status" value="1"/>
</dbReference>
<reference evidence="3 4" key="1">
    <citation type="submission" date="2024-11" db="EMBL/GenBank/DDBJ databases">
        <title>Chromosome-level genome assembly of the freshwater bivalve Anodonta woodiana.</title>
        <authorList>
            <person name="Chen X."/>
        </authorList>
    </citation>
    <scope>NUCLEOTIDE SEQUENCE [LARGE SCALE GENOMIC DNA]</scope>
    <source>
        <strain evidence="3">MN2024</strain>
        <tissue evidence="3">Gills</tissue>
    </source>
</reference>
<evidence type="ECO:0000313" key="4">
    <source>
        <dbReference type="Proteomes" id="UP001634394"/>
    </source>
</evidence>
<evidence type="ECO:0000256" key="1">
    <source>
        <dbReference type="SAM" id="MobiDB-lite"/>
    </source>
</evidence>
<name>A0ABD3WS57_SINWO</name>
<evidence type="ECO:0000313" key="3">
    <source>
        <dbReference type="EMBL" id="KAL3875365.1"/>
    </source>
</evidence>
<feature type="compositionally biased region" description="Polar residues" evidence="1">
    <location>
        <begin position="374"/>
        <end position="385"/>
    </location>
</feature>
<feature type="domain" description="DBB" evidence="2">
    <location>
        <begin position="154"/>
        <end position="287"/>
    </location>
</feature>
<organism evidence="3 4">
    <name type="scientific">Sinanodonta woodiana</name>
    <name type="common">Chinese pond mussel</name>
    <name type="synonym">Anodonta woodiana</name>
    <dbReference type="NCBI Taxonomy" id="1069815"/>
    <lineage>
        <taxon>Eukaryota</taxon>
        <taxon>Metazoa</taxon>
        <taxon>Spiralia</taxon>
        <taxon>Lophotrochozoa</taxon>
        <taxon>Mollusca</taxon>
        <taxon>Bivalvia</taxon>
        <taxon>Autobranchia</taxon>
        <taxon>Heteroconchia</taxon>
        <taxon>Palaeoheterodonta</taxon>
        <taxon>Unionida</taxon>
        <taxon>Unionoidea</taxon>
        <taxon>Unionidae</taxon>
        <taxon>Unioninae</taxon>
        <taxon>Sinanodonta</taxon>
    </lineage>
</organism>
<accession>A0ABD3WS57</accession>
<dbReference type="PANTHER" id="PTHR16267:SF11">
    <property type="entry name" value="STUMPS, ISOFORM E"/>
    <property type="match status" value="1"/>
</dbReference>
<gene>
    <name evidence="3" type="ORF">ACJMK2_033318</name>
</gene>
<protein>
    <recommendedName>
        <fullName evidence="2">DBB domain-containing protein</fullName>
    </recommendedName>
</protein>